<accession>A0ABV0KCS3</accession>
<reference evidence="1 2" key="1">
    <citation type="submission" date="2022-04" db="EMBL/GenBank/DDBJ databases">
        <title>Positive selection, recombination, and allopatry shape intraspecific diversity of widespread and dominant cyanobacteria.</title>
        <authorList>
            <person name="Wei J."/>
            <person name="Shu W."/>
            <person name="Hu C."/>
        </authorList>
    </citation>
    <scope>NUCLEOTIDE SEQUENCE [LARGE SCALE GENOMIC DNA]</scope>
    <source>
        <strain evidence="1 2">DQ-A4</strain>
    </source>
</reference>
<dbReference type="EMBL" id="JAMPKX010000014">
    <property type="protein sequence ID" value="MEP0949697.1"/>
    <property type="molecule type" value="Genomic_DNA"/>
</dbReference>
<proteinExistence type="predicted"/>
<protein>
    <submittedName>
        <fullName evidence="1">Replication initiator protein A</fullName>
    </submittedName>
</protein>
<dbReference type="RefSeq" id="WP_190632214.1">
    <property type="nucleotide sequence ID" value="NZ_JAMPKX010000014.1"/>
</dbReference>
<sequence length="285" mass="32689">MAHRSLLPDRHRQLDFFVCDIIDTAPKDDLGSMEHPLFTLAKNPDTRIRLYEHNGNTVKIVPSVLGLATIFDKDILIYCVSQLTEAINRKRDVSRTVRLTAYDFLVATNRDTGGRSYQLLEQAFQRLTGTKIFTNIVVGGRRFREGFGLIESYRIIEKSPNHARMVAVEVTLSEWLFQAVCSQEVLTLHRDYFRLGKGLERRLYELARKHCGSQPQWKVGLALLHKKSGSSSSLKEFRRMARNICEADHLPGYLLSFDEPSDSVLFQCRSERAQARAAIRQFLDL</sequence>
<name>A0ABV0KCS3_9CYAN</name>
<dbReference type="InterPro" id="IPR018777">
    <property type="entry name" value="Replication_initiator_prot_A"/>
</dbReference>
<comment type="caution">
    <text evidence="1">The sequence shown here is derived from an EMBL/GenBank/DDBJ whole genome shotgun (WGS) entry which is preliminary data.</text>
</comment>
<gene>
    <name evidence="1" type="ORF">NC992_22655</name>
</gene>
<dbReference type="Proteomes" id="UP001482513">
    <property type="component" value="Unassembled WGS sequence"/>
</dbReference>
<evidence type="ECO:0000313" key="2">
    <source>
        <dbReference type="Proteomes" id="UP001482513"/>
    </source>
</evidence>
<organism evidence="1 2">
    <name type="scientific">Leptolyngbya subtilissima DQ-A4</name>
    <dbReference type="NCBI Taxonomy" id="2933933"/>
    <lineage>
        <taxon>Bacteria</taxon>
        <taxon>Bacillati</taxon>
        <taxon>Cyanobacteriota</taxon>
        <taxon>Cyanophyceae</taxon>
        <taxon>Leptolyngbyales</taxon>
        <taxon>Leptolyngbyaceae</taxon>
        <taxon>Leptolyngbya group</taxon>
        <taxon>Leptolyngbya</taxon>
    </lineage>
</organism>
<evidence type="ECO:0000313" key="1">
    <source>
        <dbReference type="EMBL" id="MEP0949697.1"/>
    </source>
</evidence>
<dbReference type="Pfam" id="PF10134">
    <property type="entry name" value="RPA"/>
    <property type="match status" value="1"/>
</dbReference>
<keyword evidence="2" id="KW-1185">Reference proteome</keyword>